<keyword evidence="7" id="KW-0472">Membrane</keyword>
<protein>
    <recommendedName>
        <fullName evidence="4 7">Peroxisomal membrane protein PEX14</fullName>
    </recommendedName>
    <alternativeName>
        <fullName evidence="5 7">Peroxin-14</fullName>
    </alternativeName>
</protein>
<evidence type="ECO:0000256" key="7">
    <source>
        <dbReference type="RuleBase" id="RU367032"/>
    </source>
</evidence>
<reference evidence="10" key="1">
    <citation type="journal article" date="2023" name="Mol. Plant Microbe Interact.">
        <title>Elucidating the Obligate Nature and Biological Capacity of an Invasive Fungal Corn Pathogen.</title>
        <authorList>
            <person name="MacCready J.S."/>
            <person name="Roggenkamp E.M."/>
            <person name="Gdanetz K."/>
            <person name="Chilvers M.I."/>
        </authorList>
    </citation>
    <scope>NUCLEOTIDE SEQUENCE</scope>
    <source>
        <strain evidence="10">PM02</strain>
    </source>
</reference>
<feature type="region of interest" description="Disordered" evidence="8">
    <location>
        <begin position="1"/>
        <end position="124"/>
    </location>
</feature>
<keyword evidence="7" id="KW-0813">Transport</keyword>
<keyword evidence="2" id="KW-0811">Translocation</keyword>
<keyword evidence="3 7" id="KW-0576">Peroxisome</keyword>
<dbReference type="InterPro" id="IPR006785">
    <property type="entry name" value="Pex14_N"/>
</dbReference>
<keyword evidence="11" id="KW-1185">Reference proteome</keyword>
<keyword evidence="7" id="KW-0653">Protein transport</keyword>
<dbReference type="GO" id="GO:0016560">
    <property type="term" value="P:protein import into peroxisome matrix, docking"/>
    <property type="evidence" value="ECO:0007669"/>
    <property type="project" value="UniProtKB-UniRule"/>
</dbReference>
<feature type="compositionally biased region" description="Acidic residues" evidence="8">
    <location>
        <begin position="218"/>
        <end position="235"/>
    </location>
</feature>
<evidence type="ECO:0000256" key="8">
    <source>
        <dbReference type="SAM" id="MobiDB-lite"/>
    </source>
</evidence>
<dbReference type="AlphaFoldDB" id="A0AAD9MAB0"/>
<evidence type="ECO:0000256" key="3">
    <source>
        <dbReference type="ARBA" id="ARBA00023140"/>
    </source>
</evidence>
<dbReference type="Pfam" id="PF04695">
    <property type="entry name" value="Pex14_N"/>
    <property type="match status" value="1"/>
</dbReference>
<comment type="subcellular location">
    <subcellularLocation>
        <location evidence="6 7">Peroxisome membrane</location>
    </subcellularLocation>
</comment>
<gene>
    <name evidence="10" type="ORF">P8C59_004341</name>
</gene>
<dbReference type="InterPro" id="IPR036388">
    <property type="entry name" value="WH-like_DNA-bd_sf"/>
</dbReference>
<sequence>MVRSDGTDEPATPAWQRQQTGDEASGSNSQATAAHAKKFLEDDAVRGTSREEKKEFLRTKGIPEKEIEGLLDEDAAQPGKAASPAFLSQQAQPAPAPAPAPAQDQPSQFPPPQPRPERREDRAPIIIYPEFLTKSAKPPPLITAKGLVNILSAFAGLSGLLYGTAKYVLEPMVDALTEARLSLYETAKADVDKLVEQLEGTVSEMPPIPRKSAGRATDDDDDEDKDDDDDDDDSSYGDPSELFHRDVGVQTSRPPSPTALASPLALAHAAGPRTTAAGEKSAAQARRVAELVAELRTLRDGLLTQSEDYGDVRGRLGVFRDELDKLTYPPSTTYSGLYSGSGGFGLHGGSSLSSSSSSEPHDEIRKAKENIRRLKGVMLGARSFPGARS</sequence>
<evidence type="ECO:0000256" key="4">
    <source>
        <dbReference type="ARBA" id="ARBA00029502"/>
    </source>
</evidence>
<evidence type="ECO:0000259" key="9">
    <source>
        <dbReference type="Pfam" id="PF04695"/>
    </source>
</evidence>
<comment type="similarity">
    <text evidence="1 7">Belongs to the peroxin-14 family.</text>
</comment>
<feature type="compositionally biased region" description="Basic and acidic residues" evidence="8">
    <location>
        <begin position="38"/>
        <end position="68"/>
    </location>
</feature>
<feature type="region of interest" description="Disordered" evidence="8">
    <location>
        <begin position="198"/>
        <end position="282"/>
    </location>
</feature>
<dbReference type="InterPro" id="IPR025655">
    <property type="entry name" value="PEX14"/>
</dbReference>
<comment type="function">
    <text evidence="7">Component of the PEX13-PEX14 docking complex, a translocon channel that specifically mediates the import of peroxisomal cargo proteins bound to PEX5 receptor. The PEX13-PEX14 docking complex forms a large import pore which can be opened to a diameter of about 9 nm. Mechanistically, PEX5 receptor along with cargo proteins associates with the PEX14 subunit of the PEX13-PEX14 docking complex in the cytosol, leading to the insertion of the receptor into the organelle membrane with the concomitant translocation of the cargo into the peroxisome matrix.</text>
</comment>
<name>A0AAD9MAB0_9PEZI</name>
<evidence type="ECO:0000256" key="5">
    <source>
        <dbReference type="ARBA" id="ARBA00029691"/>
    </source>
</evidence>
<organism evidence="10 11">
    <name type="scientific">Phyllachora maydis</name>
    <dbReference type="NCBI Taxonomy" id="1825666"/>
    <lineage>
        <taxon>Eukaryota</taxon>
        <taxon>Fungi</taxon>
        <taxon>Dikarya</taxon>
        <taxon>Ascomycota</taxon>
        <taxon>Pezizomycotina</taxon>
        <taxon>Sordariomycetes</taxon>
        <taxon>Sordariomycetidae</taxon>
        <taxon>Phyllachorales</taxon>
        <taxon>Phyllachoraceae</taxon>
        <taxon>Phyllachora</taxon>
    </lineage>
</organism>
<dbReference type="Proteomes" id="UP001217918">
    <property type="component" value="Unassembled WGS sequence"/>
</dbReference>
<dbReference type="GO" id="GO:0005102">
    <property type="term" value="F:signaling receptor binding"/>
    <property type="evidence" value="ECO:0007669"/>
    <property type="project" value="TreeGrafter"/>
</dbReference>
<feature type="compositionally biased region" description="Low complexity" evidence="8">
    <location>
        <begin position="81"/>
        <end position="93"/>
    </location>
</feature>
<comment type="caution">
    <text evidence="10">The sequence shown here is derived from an EMBL/GenBank/DDBJ whole genome shotgun (WGS) entry which is preliminary data.</text>
</comment>
<dbReference type="EMBL" id="JAQQPM010000003">
    <property type="protein sequence ID" value="KAK2069794.1"/>
    <property type="molecule type" value="Genomic_DNA"/>
</dbReference>
<dbReference type="GO" id="GO:0005778">
    <property type="term" value="C:peroxisomal membrane"/>
    <property type="evidence" value="ECO:0007669"/>
    <property type="project" value="UniProtKB-SubCell"/>
</dbReference>
<proteinExistence type="inferred from homology"/>
<evidence type="ECO:0000313" key="11">
    <source>
        <dbReference type="Proteomes" id="UP001217918"/>
    </source>
</evidence>
<feature type="region of interest" description="Disordered" evidence="8">
    <location>
        <begin position="348"/>
        <end position="368"/>
    </location>
</feature>
<evidence type="ECO:0000256" key="6">
    <source>
        <dbReference type="ARBA" id="ARBA00046271"/>
    </source>
</evidence>
<dbReference type="Gene3D" id="1.10.10.10">
    <property type="entry name" value="Winged helix-like DNA-binding domain superfamily/Winged helix DNA-binding domain"/>
    <property type="match status" value="1"/>
</dbReference>
<feature type="compositionally biased region" description="Basic and acidic residues" evidence="8">
    <location>
        <begin position="359"/>
        <end position="368"/>
    </location>
</feature>
<dbReference type="PANTHER" id="PTHR23058:SF5">
    <property type="entry name" value="PEROXISOMAL MEMBRANE PROTEIN PEX14"/>
    <property type="match status" value="1"/>
</dbReference>
<evidence type="ECO:0000256" key="2">
    <source>
        <dbReference type="ARBA" id="ARBA00023010"/>
    </source>
</evidence>
<dbReference type="PANTHER" id="PTHR23058">
    <property type="entry name" value="PEROXISOMAL MEMBRANE PROTEIN PEX14"/>
    <property type="match status" value="1"/>
</dbReference>
<feature type="domain" description="Peroxisome membrane anchor protein Pex14p N-terminal" evidence="9">
    <location>
        <begin position="32"/>
        <end position="73"/>
    </location>
</feature>
<accession>A0AAD9MAB0</accession>
<evidence type="ECO:0000256" key="1">
    <source>
        <dbReference type="ARBA" id="ARBA00005443"/>
    </source>
</evidence>
<dbReference type="GO" id="GO:1990429">
    <property type="term" value="C:peroxisomal importomer complex"/>
    <property type="evidence" value="ECO:0007669"/>
    <property type="project" value="TreeGrafter"/>
</dbReference>
<evidence type="ECO:0000313" key="10">
    <source>
        <dbReference type="EMBL" id="KAK2069794.1"/>
    </source>
</evidence>
<feature type="compositionally biased region" description="Polar residues" evidence="8">
    <location>
        <begin position="15"/>
        <end position="32"/>
    </location>
</feature>
<feature type="compositionally biased region" description="Low complexity" evidence="8">
    <location>
        <begin position="349"/>
        <end position="358"/>
    </location>
</feature>
<feature type="compositionally biased region" description="Low complexity" evidence="8">
    <location>
        <begin position="258"/>
        <end position="272"/>
    </location>
</feature>